<protein>
    <submittedName>
        <fullName evidence="2">Uncharacterized protein</fullName>
    </submittedName>
</protein>
<dbReference type="RefSeq" id="WP_013350359.1">
    <property type="nucleotide sequence ID" value="NZ_JABUYH010000076.1"/>
</dbReference>
<gene>
    <name evidence="2" type="ORF">CIK84_15420</name>
</gene>
<sequence length="110" mass="11732">MGIDVLDILAAFILATAWNGNPEAISTGTILFAVLLVLLPLGLGIWLTRTCTAWNGTADGRCARACYGLRRCGIPEHGRSTKLLTLPEGMALLSWGVAVLNIWILLSAIL</sequence>
<dbReference type="EMBL" id="PNQX01000003">
    <property type="protein sequence ID" value="PMQ18785.1"/>
    <property type="molecule type" value="Genomic_DNA"/>
</dbReference>
<keyword evidence="1" id="KW-0812">Transmembrane</keyword>
<comment type="caution">
    <text evidence="2">The sequence shown here is derived from an EMBL/GenBank/DDBJ whole genome shotgun (WGS) entry which is preliminary data.</text>
</comment>
<proteinExistence type="predicted"/>
<evidence type="ECO:0000313" key="3">
    <source>
        <dbReference type="Proteomes" id="UP000235739"/>
    </source>
</evidence>
<keyword evidence="1" id="KW-1133">Transmembrane helix</keyword>
<accession>A0A2N7RY13</accession>
<name>A0A2N7RY13_9MICC</name>
<feature type="transmembrane region" description="Helical" evidence="1">
    <location>
        <begin position="24"/>
        <end position="47"/>
    </location>
</feature>
<feature type="transmembrane region" description="Helical" evidence="1">
    <location>
        <begin position="89"/>
        <end position="109"/>
    </location>
</feature>
<evidence type="ECO:0000256" key="1">
    <source>
        <dbReference type="SAM" id="Phobius"/>
    </source>
</evidence>
<organism evidence="2 3">
    <name type="scientific">Glutamicibacter arilaitensis</name>
    <dbReference type="NCBI Taxonomy" id="256701"/>
    <lineage>
        <taxon>Bacteria</taxon>
        <taxon>Bacillati</taxon>
        <taxon>Actinomycetota</taxon>
        <taxon>Actinomycetes</taxon>
        <taxon>Micrococcales</taxon>
        <taxon>Micrococcaceae</taxon>
        <taxon>Glutamicibacter</taxon>
    </lineage>
</organism>
<dbReference type="GeneID" id="303186609"/>
<dbReference type="Proteomes" id="UP000235739">
    <property type="component" value="Unassembled WGS sequence"/>
</dbReference>
<reference evidence="2 3" key="1">
    <citation type="journal article" date="2017" name="Elife">
        <title>Extensive horizontal gene transfer in cheese-associated bacteria.</title>
        <authorList>
            <person name="Bonham K.S."/>
            <person name="Wolfe B.E."/>
            <person name="Dutton R.J."/>
        </authorList>
    </citation>
    <scope>NUCLEOTIDE SEQUENCE [LARGE SCALE GENOMIC DNA]</scope>
    <source>
        <strain evidence="2 3">JB182</strain>
    </source>
</reference>
<evidence type="ECO:0000313" key="2">
    <source>
        <dbReference type="EMBL" id="PMQ18785.1"/>
    </source>
</evidence>
<dbReference type="AlphaFoldDB" id="A0A2N7RY13"/>
<keyword evidence="1" id="KW-0472">Membrane</keyword>